<sequence>MSSTVTPSVRAVSWNVIFTAGQNARGFAGIYQVEGSDLVTFRDVCDELRLCFDIEDTAWANIAFFLTEPTDVKYSSPVPLFVGSQDFDQPVPSLPGRSPQIRNVISYHVVHHKDCQLPSDAPLQAHLQAKCAQRLPIPVRRREPRYLPVDKASSDPRIAVRPLRRVVEARSQSPPSRYTSGSASPITDSWEQAEDEELGKKMLVPAGMALDLDQARRVASEFRSSCLNTANCCAVSGEGEAWCFGQIIGPGLQVCHIVPQQHYHLYPSANGTAVHEHGPVENSPRRLQEAWENTWDPGNGILLMKHLGEFFDARLFSIHPLTLRIRVFVPYNALTRFNGQRANVPETVDLEALRFHYEMACIENMAAKKPDLHFAPVSASGVMPGFECAETPLGTIEGHKRRRLNDDQVGIVSSSHSSRGQWSRDVVDSYVTPYNSREFLADVNWELPTTPDGAAKPEACYTAARNVTRDKYDITTCLLLEQVSRHFQIGIGTLASPRSCGGELGRSGGTNTAQACRLQCMTGVV</sequence>
<evidence type="ECO:0000313" key="4">
    <source>
        <dbReference type="Proteomes" id="UP000001610"/>
    </source>
</evidence>
<dbReference type="Pfam" id="PF13391">
    <property type="entry name" value="HNH_2"/>
    <property type="match status" value="1"/>
</dbReference>
<accession>G3JBC6</accession>
<dbReference type="RefSeq" id="XP_006668770.1">
    <property type="nucleotide sequence ID" value="XM_006668707.1"/>
</dbReference>
<proteinExistence type="predicted"/>
<dbReference type="KEGG" id="cmt:CCM_03556"/>
<dbReference type="eggNOG" id="ENOG502STPG">
    <property type="taxonomic scope" value="Eukaryota"/>
</dbReference>
<dbReference type="GeneID" id="18165582"/>
<feature type="domain" description="HNH nuclease" evidence="2">
    <location>
        <begin position="233"/>
        <end position="319"/>
    </location>
</feature>
<name>G3JBC6_CORMM</name>
<protein>
    <recommendedName>
        <fullName evidence="2">HNH nuclease domain-containing protein</fullName>
    </recommendedName>
</protein>
<reference evidence="3 4" key="1">
    <citation type="journal article" date="2011" name="Genome Biol.">
        <title>Genome sequence of the insect pathogenic fungus Cordyceps militaris, a valued traditional Chinese medicine.</title>
        <authorList>
            <person name="Zheng P."/>
            <person name="Xia Y."/>
            <person name="Xiao G."/>
            <person name="Xiong C."/>
            <person name="Hu X."/>
            <person name="Zhang S."/>
            <person name="Zheng H."/>
            <person name="Huang Y."/>
            <person name="Zhou Y."/>
            <person name="Wang S."/>
            <person name="Zhao G.P."/>
            <person name="Liu X."/>
            <person name="St Leger R.J."/>
            <person name="Wang C."/>
        </authorList>
    </citation>
    <scope>NUCLEOTIDE SEQUENCE [LARGE SCALE GENOMIC DNA]</scope>
    <source>
        <strain evidence="3 4">CM01</strain>
    </source>
</reference>
<evidence type="ECO:0000313" key="3">
    <source>
        <dbReference type="EMBL" id="EGX95284.1"/>
    </source>
</evidence>
<feature type="region of interest" description="Disordered" evidence="1">
    <location>
        <begin position="168"/>
        <end position="188"/>
    </location>
</feature>
<dbReference type="InterPro" id="IPR003615">
    <property type="entry name" value="HNH_nuc"/>
</dbReference>
<dbReference type="Proteomes" id="UP000001610">
    <property type="component" value="Unassembled WGS sequence"/>
</dbReference>
<evidence type="ECO:0000259" key="2">
    <source>
        <dbReference type="Pfam" id="PF13391"/>
    </source>
</evidence>
<dbReference type="EMBL" id="JH126400">
    <property type="protein sequence ID" value="EGX95284.1"/>
    <property type="molecule type" value="Genomic_DNA"/>
</dbReference>
<dbReference type="AlphaFoldDB" id="G3JBC6"/>
<dbReference type="VEuPathDB" id="FungiDB:CCM_03556"/>
<organism evidence="3 4">
    <name type="scientific">Cordyceps militaris (strain CM01)</name>
    <name type="common">Caterpillar fungus</name>
    <dbReference type="NCBI Taxonomy" id="983644"/>
    <lineage>
        <taxon>Eukaryota</taxon>
        <taxon>Fungi</taxon>
        <taxon>Dikarya</taxon>
        <taxon>Ascomycota</taxon>
        <taxon>Pezizomycotina</taxon>
        <taxon>Sordariomycetes</taxon>
        <taxon>Hypocreomycetidae</taxon>
        <taxon>Hypocreales</taxon>
        <taxon>Cordycipitaceae</taxon>
        <taxon>Cordyceps</taxon>
    </lineage>
</organism>
<dbReference type="HOGENOM" id="CLU_017783_1_0_1"/>
<gene>
    <name evidence="3" type="ORF">CCM_03556</name>
</gene>
<dbReference type="OrthoDB" id="2142759at2759"/>
<feature type="compositionally biased region" description="Polar residues" evidence="1">
    <location>
        <begin position="170"/>
        <end position="188"/>
    </location>
</feature>
<evidence type="ECO:0000256" key="1">
    <source>
        <dbReference type="SAM" id="MobiDB-lite"/>
    </source>
</evidence>
<dbReference type="InParanoid" id="G3JBC6"/>
<keyword evidence="4" id="KW-1185">Reference proteome</keyword>